<dbReference type="Proteomes" id="UP000295620">
    <property type="component" value="Unassembled WGS sequence"/>
</dbReference>
<gene>
    <name evidence="1" type="ORF">ATK78_2767</name>
</gene>
<dbReference type="AlphaFoldDB" id="A0A4R6SUZ2"/>
<protein>
    <submittedName>
        <fullName evidence="1">Uncharacterized protein</fullName>
    </submittedName>
</protein>
<evidence type="ECO:0000313" key="1">
    <source>
        <dbReference type="EMBL" id="TDQ08259.1"/>
    </source>
</evidence>
<dbReference type="EMBL" id="SNYC01000005">
    <property type="protein sequence ID" value="TDQ08259.1"/>
    <property type="molecule type" value="Genomic_DNA"/>
</dbReference>
<reference evidence="1 2" key="1">
    <citation type="submission" date="2019-03" db="EMBL/GenBank/DDBJ databases">
        <title>Genomic Encyclopedia of Archaeal and Bacterial Type Strains, Phase II (KMG-II): from individual species to whole genera.</title>
        <authorList>
            <person name="Goeker M."/>
        </authorList>
    </citation>
    <scope>NUCLEOTIDE SEQUENCE [LARGE SCALE GENOMIC DNA]</scope>
    <source>
        <strain evidence="1 2">DSM 19035</strain>
    </source>
</reference>
<keyword evidence="2" id="KW-1185">Reference proteome</keyword>
<organism evidence="1 2">
    <name type="scientific">Pedobacter metabolipauper</name>
    <dbReference type="NCBI Taxonomy" id="425513"/>
    <lineage>
        <taxon>Bacteria</taxon>
        <taxon>Pseudomonadati</taxon>
        <taxon>Bacteroidota</taxon>
        <taxon>Sphingobacteriia</taxon>
        <taxon>Sphingobacteriales</taxon>
        <taxon>Sphingobacteriaceae</taxon>
        <taxon>Pedobacter</taxon>
    </lineage>
</organism>
<accession>A0A4R6SUZ2</accession>
<sequence>MLIIAVANSQSFLTIEKYKVYPKFSRTAHRDR</sequence>
<proteinExistence type="predicted"/>
<evidence type="ECO:0000313" key="2">
    <source>
        <dbReference type="Proteomes" id="UP000295620"/>
    </source>
</evidence>
<comment type="caution">
    <text evidence="1">The sequence shown here is derived from an EMBL/GenBank/DDBJ whole genome shotgun (WGS) entry which is preliminary data.</text>
</comment>
<name>A0A4R6SUZ2_9SPHI</name>